<feature type="domain" description="Nuclease associated modular" evidence="2">
    <location>
        <begin position="171"/>
        <end position="187"/>
    </location>
</feature>
<feature type="domain" description="Nuclease associated modular" evidence="2">
    <location>
        <begin position="154"/>
        <end position="170"/>
    </location>
</feature>
<feature type="region of interest" description="Disordered" evidence="1">
    <location>
        <begin position="169"/>
        <end position="193"/>
    </location>
</feature>
<feature type="domain" description="Nuclease associated modular" evidence="2">
    <location>
        <begin position="68"/>
        <end position="84"/>
    </location>
</feature>
<evidence type="ECO:0000259" key="2">
    <source>
        <dbReference type="SMART" id="SM00496"/>
    </source>
</evidence>
<dbReference type="EMBL" id="MT143796">
    <property type="protein sequence ID" value="QJB02617.1"/>
    <property type="molecule type" value="Genomic_DNA"/>
</dbReference>
<protein>
    <recommendedName>
        <fullName evidence="2">Nuclease associated modular domain-containing protein</fullName>
    </recommendedName>
</protein>
<name>A0A6M3M4E2_9ZZZZ</name>
<dbReference type="SUPFAM" id="SSF64496">
    <property type="entry name" value="DNA-binding domain of intron-encoded endonucleases"/>
    <property type="match status" value="2"/>
</dbReference>
<organism evidence="3">
    <name type="scientific">viral metagenome</name>
    <dbReference type="NCBI Taxonomy" id="1070528"/>
    <lineage>
        <taxon>unclassified sequences</taxon>
        <taxon>metagenomes</taxon>
        <taxon>organismal metagenomes</taxon>
    </lineage>
</organism>
<dbReference type="AlphaFoldDB" id="A0A6M3M4E2"/>
<reference evidence="3" key="1">
    <citation type="submission" date="2020-03" db="EMBL/GenBank/DDBJ databases">
        <title>The deep terrestrial virosphere.</title>
        <authorList>
            <person name="Holmfeldt K."/>
            <person name="Nilsson E."/>
            <person name="Simone D."/>
            <person name="Lopez-Fernandez M."/>
            <person name="Wu X."/>
            <person name="de Brujin I."/>
            <person name="Lundin D."/>
            <person name="Andersson A."/>
            <person name="Bertilsson S."/>
            <person name="Dopson M."/>
        </authorList>
    </citation>
    <scope>NUCLEOTIDE SEQUENCE</scope>
    <source>
        <strain evidence="3">MM171B01145</strain>
    </source>
</reference>
<dbReference type="Pfam" id="PF07460">
    <property type="entry name" value="NUMOD3"/>
    <property type="match status" value="3"/>
</dbReference>
<evidence type="ECO:0000313" key="3">
    <source>
        <dbReference type="EMBL" id="QJB02617.1"/>
    </source>
</evidence>
<feature type="domain" description="Nuclease associated modular" evidence="2">
    <location>
        <begin position="92"/>
        <end position="108"/>
    </location>
</feature>
<gene>
    <name evidence="3" type="ORF">MM171B01145_0010</name>
</gene>
<evidence type="ECO:0000256" key="1">
    <source>
        <dbReference type="SAM" id="MobiDB-lite"/>
    </source>
</evidence>
<feature type="domain" description="Nuclease associated modular" evidence="2">
    <location>
        <begin position="130"/>
        <end position="146"/>
    </location>
</feature>
<sequence length="313" mass="36709">MQIKKTVRMIEIENTFQEDIEALITGFRKENKYFKDIGMLFGVHGDTVRKWAIRFDIDIKVKKPAYNKGKKLSKETCLKMSLSRTGKKHPFYGKHHTEETKKKISEHNAHFWKGKHLSAEARKKLSIAHTGKIVSEESKQKNREKHLGKNSVLFGKHLSAETRKKISIAKKGKPLSETHKQSLRKPKREGTGEIRRRIALARPDEITRKCLIRRVPSSLEKRFLDIVDKLHLPYRFIGNGDFIIERKNPDFINMNGEKILVEVYCTKHKERFRDSGVEGWKQERLNVFGKYGWKVEFFNELQINEKEIKTRLG</sequence>
<feature type="domain" description="Nuclease associated modular" evidence="2">
    <location>
        <begin position="113"/>
        <end position="129"/>
    </location>
</feature>
<feature type="compositionally biased region" description="Basic and acidic residues" evidence="1">
    <location>
        <begin position="134"/>
        <end position="147"/>
    </location>
</feature>
<feature type="region of interest" description="Disordered" evidence="1">
    <location>
        <begin position="131"/>
        <end position="152"/>
    </location>
</feature>
<dbReference type="SMART" id="SM00496">
    <property type="entry name" value="IENR2"/>
    <property type="match status" value="6"/>
</dbReference>
<accession>A0A6M3M4E2</accession>
<proteinExistence type="predicted"/>
<dbReference type="GO" id="GO:0003677">
    <property type="term" value="F:DNA binding"/>
    <property type="evidence" value="ECO:0007669"/>
    <property type="project" value="InterPro"/>
</dbReference>
<dbReference type="InterPro" id="IPR003611">
    <property type="entry name" value="NUMOD3"/>
</dbReference>